<dbReference type="EMBL" id="JAPEUY010000002">
    <property type="protein sequence ID" value="KAJ4376235.1"/>
    <property type="molecule type" value="Genomic_DNA"/>
</dbReference>
<feature type="region of interest" description="Disordered" evidence="1">
    <location>
        <begin position="167"/>
        <end position="247"/>
    </location>
</feature>
<comment type="caution">
    <text evidence="2">The sequence shown here is derived from an EMBL/GenBank/DDBJ whole genome shotgun (WGS) entry which is preliminary data.</text>
</comment>
<proteinExistence type="predicted"/>
<gene>
    <name evidence="2" type="ORF">N0V83_001518</name>
</gene>
<name>A0A9W8YFV2_9PLEO</name>
<evidence type="ECO:0000313" key="2">
    <source>
        <dbReference type="EMBL" id="KAJ4376235.1"/>
    </source>
</evidence>
<dbReference type="OrthoDB" id="3794317at2759"/>
<accession>A0A9W8YFV2</accession>
<evidence type="ECO:0000313" key="3">
    <source>
        <dbReference type="Proteomes" id="UP001140560"/>
    </source>
</evidence>
<protein>
    <submittedName>
        <fullName evidence="2">Uncharacterized protein</fullName>
    </submittedName>
</protein>
<feature type="region of interest" description="Disordered" evidence="1">
    <location>
        <begin position="391"/>
        <end position="445"/>
    </location>
</feature>
<sequence>MFCHAALYLLCNTHPADTGPEITIDHPVLYHPDDLGIPKMSQPSTPFVGVAVDPMLLSMEQQQHFTQYPSGSTFGSNELGQIPFPSTNSEVPDDHDFTYNNYTPVHSSNPSTISTPDFSTYSFGQMSPAYPTPGYNFPHPYPYELQQSYQSSVPQNIPTYEQRPLPFRSHTNITPDQPTQTPQTYVRRRSLSHGDADRLASAPPNPTFVRLQASRPTSTTPENTKKAGPYSKHGRSASHGLSVRGRPLKPSGIPYVLGGNPLIGGMMSTPIGTPLDMLREPVSPARNNNDTRYDSARGPPNKRNDIIFEHMTHPNDLARSRQIIQIGAMAVVQRSRIDPRLVVQENNQGNQKEHILKKLQDVQEHLQENKSEDEHVLNACSVLRGALTQKTGVVNTNNNKNNSLKPKEKEEESEGDHDDDADDLETPSKVLSPEDCGLYGGAGGDTDLLALLRTEHTPVDDSGVDDL</sequence>
<dbReference type="AlphaFoldDB" id="A0A9W8YFV2"/>
<dbReference type="Proteomes" id="UP001140560">
    <property type="component" value="Unassembled WGS sequence"/>
</dbReference>
<feature type="compositionally biased region" description="Acidic residues" evidence="1">
    <location>
        <begin position="411"/>
        <end position="425"/>
    </location>
</feature>
<evidence type="ECO:0000256" key="1">
    <source>
        <dbReference type="SAM" id="MobiDB-lite"/>
    </source>
</evidence>
<reference evidence="2" key="1">
    <citation type="submission" date="2022-10" db="EMBL/GenBank/DDBJ databases">
        <title>Tapping the CABI collections for fungal endophytes: first genome assemblies for Collariella, Neodidymelliopsis, Ascochyta clinopodiicola, Didymella pomorum, Didymosphaeria variabile, Neocosmospora piperis and Neocucurbitaria cava.</title>
        <authorList>
            <person name="Hill R."/>
        </authorList>
    </citation>
    <scope>NUCLEOTIDE SEQUENCE</scope>
    <source>
        <strain evidence="2">IMI 356814</strain>
    </source>
</reference>
<feature type="compositionally biased region" description="Low complexity" evidence="1">
    <location>
        <begin position="174"/>
        <end position="184"/>
    </location>
</feature>
<organism evidence="2 3">
    <name type="scientific">Neocucurbitaria cava</name>
    <dbReference type="NCBI Taxonomy" id="798079"/>
    <lineage>
        <taxon>Eukaryota</taxon>
        <taxon>Fungi</taxon>
        <taxon>Dikarya</taxon>
        <taxon>Ascomycota</taxon>
        <taxon>Pezizomycotina</taxon>
        <taxon>Dothideomycetes</taxon>
        <taxon>Pleosporomycetidae</taxon>
        <taxon>Pleosporales</taxon>
        <taxon>Pleosporineae</taxon>
        <taxon>Cucurbitariaceae</taxon>
        <taxon>Neocucurbitaria</taxon>
    </lineage>
</organism>
<feature type="compositionally biased region" description="Low complexity" evidence="1">
    <location>
        <begin position="395"/>
        <end position="404"/>
    </location>
</feature>
<keyword evidence="3" id="KW-1185">Reference proteome</keyword>
<feature type="region of interest" description="Disordered" evidence="1">
    <location>
        <begin position="283"/>
        <end position="305"/>
    </location>
</feature>